<comment type="caution">
    <text evidence="1">The sequence shown here is derived from an EMBL/GenBank/DDBJ whole genome shotgun (WGS) entry which is preliminary data.</text>
</comment>
<keyword evidence="2" id="KW-1185">Reference proteome</keyword>
<proteinExistence type="predicted"/>
<sequence>MSFEWNLILVLKIFVTGKREFLGTDKLAYDRVTLRLIVIELLVDYNMCGQVLQYPDIFR</sequence>
<dbReference type="Proteomes" id="UP000789901">
    <property type="component" value="Unassembled WGS sequence"/>
</dbReference>
<name>A0ABN7V4S3_GIGMA</name>
<gene>
    <name evidence="1" type="ORF">GMARGA_LOCUS13667</name>
</gene>
<protein>
    <submittedName>
        <fullName evidence="1">31609_t:CDS:1</fullName>
    </submittedName>
</protein>
<dbReference type="EMBL" id="CAJVQB010008756">
    <property type="protein sequence ID" value="CAG8722723.1"/>
    <property type="molecule type" value="Genomic_DNA"/>
</dbReference>
<evidence type="ECO:0000313" key="2">
    <source>
        <dbReference type="Proteomes" id="UP000789901"/>
    </source>
</evidence>
<reference evidence="1 2" key="1">
    <citation type="submission" date="2021-06" db="EMBL/GenBank/DDBJ databases">
        <authorList>
            <person name="Kallberg Y."/>
            <person name="Tangrot J."/>
            <person name="Rosling A."/>
        </authorList>
    </citation>
    <scope>NUCLEOTIDE SEQUENCE [LARGE SCALE GENOMIC DNA]</scope>
    <source>
        <strain evidence="1 2">120-4 pot B 10/14</strain>
    </source>
</reference>
<organism evidence="1 2">
    <name type="scientific">Gigaspora margarita</name>
    <dbReference type="NCBI Taxonomy" id="4874"/>
    <lineage>
        <taxon>Eukaryota</taxon>
        <taxon>Fungi</taxon>
        <taxon>Fungi incertae sedis</taxon>
        <taxon>Mucoromycota</taxon>
        <taxon>Glomeromycotina</taxon>
        <taxon>Glomeromycetes</taxon>
        <taxon>Diversisporales</taxon>
        <taxon>Gigasporaceae</taxon>
        <taxon>Gigaspora</taxon>
    </lineage>
</organism>
<evidence type="ECO:0000313" key="1">
    <source>
        <dbReference type="EMBL" id="CAG8722723.1"/>
    </source>
</evidence>
<accession>A0ABN7V4S3</accession>